<dbReference type="EMBL" id="JBFDAA010000005">
    <property type="protein sequence ID" value="KAL1132658.1"/>
    <property type="molecule type" value="Genomic_DNA"/>
</dbReference>
<dbReference type="Proteomes" id="UP001558652">
    <property type="component" value="Unassembled WGS sequence"/>
</dbReference>
<sequence>MGETSNCSRYYCDLDMDPPPVGVHYEGVVERKRRLMAIINKKERHHQIVITRMMPTSQILFKISIKLVGDGPARKESTKTRRITLTRTKMRNQRVNTDWKKIREIWPKERKQETVKLPE</sequence>
<name>A0ABD0Z549_9HEMI</name>
<proteinExistence type="predicted"/>
<accession>A0ABD0Z549</accession>
<gene>
    <name evidence="1" type="ORF">AAG570_010610</name>
</gene>
<comment type="caution">
    <text evidence="1">The sequence shown here is derived from an EMBL/GenBank/DDBJ whole genome shotgun (WGS) entry which is preliminary data.</text>
</comment>
<protein>
    <submittedName>
        <fullName evidence="1">Uncharacterized protein</fullName>
    </submittedName>
</protein>
<reference evidence="1 2" key="1">
    <citation type="submission" date="2024-07" db="EMBL/GenBank/DDBJ databases">
        <title>Chromosome-level genome assembly of the water stick insect Ranatra chinensis (Heteroptera: Nepidae).</title>
        <authorList>
            <person name="Liu X."/>
        </authorList>
    </citation>
    <scope>NUCLEOTIDE SEQUENCE [LARGE SCALE GENOMIC DNA]</scope>
    <source>
        <strain evidence="1">Cailab_2021Rc</strain>
        <tissue evidence="1">Muscle</tissue>
    </source>
</reference>
<evidence type="ECO:0000313" key="1">
    <source>
        <dbReference type="EMBL" id="KAL1132658.1"/>
    </source>
</evidence>
<organism evidence="1 2">
    <name type="scientific">Ranatra chinensis</name>
    <dbReference type="NCBI Taxonomy" id="642074"/>
    <lineage>
        <taxon>Eukaryota</taxon>
        <taxon>Metazoa</taxon>
        <taxon>Ecdysozoa</taxon>
        <taxon>Arthropoda</taxon>
        <taxon>Hexapoda</taxon>
        <taxon>Insecta</taxon>
        <taxon>Pterygota</taxon>
        <taxon>Neoptera</taxon>
        <taxon>Paraneoptera</taxon>
        <taxon>Hemiptera</taxon>
        <taxon>Heteroptera</taxon>
        <taxon>Panheteroptera</taxon>
        <taxon>Nepomorpha</taxon>
        <taxon>Nepidae</taxon>
        <taxon>Ranatrinae</taxon>
        <taxon>Ranatra</taxon>
    </lineage>
</organism>
<evidence type="ECO:0000313" key="2">
    <source>
        <dbReference type="Proteomes" id="UP001558652"/>
    </source>
</evidence>
<dbReference type="AlphaFoldDB" id="A0ABD0Z549"/>
<keyword evidence="2" id="KW-1185">Reference proteome</keyword>